<dbReference type="Proteomes" id="UP000289340">
    <property type="component" value="Chromosome 2"/>
</dbReference>
<evidence type="ECO:0000313" key="1">
    <source>
        <dbReference type="EMBL" id="RZC23943.1"/>
    </source>
</evidence>
<proteinExistence type="predicted"/>
<name>A0A445LL51_GLYSO</name>
<accession>A0A445LL51</accession>
<dbReference type="AlphaFoldDB" id="A0A445LL51"/>
<dbReference type="EMBL" id="QZWG01000002">
    <property type="protein sequence ID" value="RZC23944.1"/>
    <property type="molecule type" value="Genomic_DNA"/>
</dbReference>
<protein>
    <submittedName>
        <fullName evidence="1">Uncharacterized protein</fullName>
    </submittedName>
</protein>
<reference evidence="1 3" key="1">
    <citation type="submission" date="2018-09" db="EMBL/GenBank/DDBJ databases">
        <title>A high-quality reference genome of wild soybean provides a powerful tool to mine soybean genomes.</title>
        <authorList>
            <person name="Xie M."/>
            <person name="Chung C.Y.L."/>
            <person name="Li M.-W."/>
            <person name="Wong F.-L."/>
            <person name="Chan T.-F."/>
            <person name="Lam H.-M."/>
        </authorList>
    </citation>
    <scope>NUCLEOTIDE SEQUENCE [LARGE SCALE GENOMIC DNA]</scope>
    <source>
        <strain evidence="3">cv. W05</strain>
        <tissue evidence="1">Hypocotyl of etiolated seedlings</tissue>
    </source>
</reference>
<keyword evidence="3" id="KW-1185">Reference proteome</keyword>
<evidence type="ECO:0000313" key="2">
    <source>
        <dbReference type="EMBL" id="RZC23944.1"/>
    </source>
</evidence>
<gene>
    <name evidence="1" type="ORF">D0Y65_003311</name>
    <name evidence="2" type="ORF">D0Y65_003312</name>
</gene>
<organism evidence="1 3">
    <name type="scientific">Glycine soja</name>
    <name type="common">Wild soybean</name>
    <dbReference type="NCBI Taxonomy" id="3848"/>
    <lineage>
        <taxon>Eukaryota</taxon>
        <taxon>Viridiplantae</taxon>
        <taxon>Streptophyta</taxon>
        <taxon>Embryophyta</taxon>
        <taxon>Tracheophyta</taxon>
        <taxon>Spermatophyta</taxon>
        <taxon>Magnoliopsida</taxon>
        <taxon>eudicotyledons</taxon>
        <taxon>Gunneridae</taxon>
        <taxon>Pentapetalae</taxon>
        <taxon>rosids</taxon>
        <taxon>fabids</taxon>
        <taxon>Fabales</taxon>
        <taxon>Fabaceae</taxon>
        <taxon>Papilionoideae</taxon>
        <taxon>50 kb inversion clade</taxon>
        <taxon>NPAAA clade</taxon>
        <taxon>indigoferoid/millettioid clade</taxon>
        <taxon>Phaseoleae</taxon>
        <taxon>Glycine</taxon>
        <taxon>Glycine subgen. Soja</taxon>
    </lineage>
</organism>
<sequence length="77" mass="8821">MERRNECILCFFSSTPLAVTPLPCRPQHTSDKQLSIFSDTKLLLGEALHHFLLQGSITMRGTKILCTQIKCNKRHHE</sequence>
<comment type="caution">
    <text evidence="1">The sequence shown here is derived from an EMBL/GenBank/DDBJ whole genome shotgun (WGS) entry which is preliminary data.</text>
</comment>
<dbReference type="EMBL" id="QZWG01000002">
    <property type="protein sequence ID" value="RZC23943.1"/>
    <property type="molecule type" value="Genomic_DNA"/>
</dbReference>
<evidence type="ECO:0000313" key="3">
    <source>
        <dbReference type="Proteomes" id="UP000289340"/>
    </source>
</evidence>